<feature type="region of interest" description="Disordered" evidence="1">
    <location>
        <begin position="31"/>
        <end position="60"/>
    </location>
</feature>
<keyword evidence="2" id="KW-0732">Signal</keyword>
<proteinExistence type="predicted"/>
<evidence type="ECO:0000313" key="3">
    <source>
        <dbReference type="EMBL" id="ESA22601.1"/>
    </source>
</evidence>
<dbReference type="VEuPathDB" id="FungiDB:RhiirFUN_006001"/>
<gene>
    <name evidence="3" type="ORF">GLOINDRAFT_91334</name>
</gene>
<organism evidence="3">
    <name type="scientific">Rhizophagus irregularis (strain DAOM 181602 / DAOM 197198 / MUCL 43194)</name>
    <name type="common">Arbuscular mycorrhizal fungus</name>
    <name type="synonym">Glomus intraradices</name>
    <dbReference type="NCBI Taxonomy" id="747089"/>
    <lineage>
        <taxon>Eukaryota</taxon>
        <taxon>Fungi</taxon>
        <taxon>Fungi incertae sedis</taxon>
        <taxon>Mucoromycota</taxon>
        <taxon>Glomeromycotina</taxon>
        <taxon>Glomeromycetes</taxon>
        <taxon>Glomerales</taxon>
        <taxon>Glomeraceae</taxon>
        <taxon>Rhizophagus</taxon>
    </lineage>
</organism>
<evidence type="ECO:0008006" key="4">
    <source>
        <dbReference type="Google" id="ProtNLM"/>
    </source>
</evidence>
<dbReference type="EMBL" id="KI275449">
    <property type="protein sequence ID" value="ESA22601.1"/>
    <property type="molecule type" value="Genomic_DNA"/>
</dbReference>
<evidence type="ECO:0000256" key="2">
    <source>
        <dbReference type="SAM" id="SignalP"/>
    </source>
</evidence>
<name>U9V3Z3_RHIID</name>
<feature type="signal peptide" evidence="2">
    <location>
        <begin position="1"/>
        <end position="21"/>
    </location>
</feature>
<accession>U9V3Z3</accession>
<evidence type="ECO:0000256" key="1">
    <source>
        <dbReference type="SAM" id="MobiDB-lite"/>
    </source>
</evidence>
<sequence length="131" mass="14283">MNKKFILILALIVAFIAFASATPSIWKRDDNSRVKENSIDKRRPEEKGRTSGPHRLTKRQSCSSQGLVPCAVGCCHPYGCGSYGVSCGDGTCCPSGTSCTTKSCAKKKFTIGGNFYDFQVLSLKQKLEIIH</sequence>
<feature type="compositionally biased region" description="Basic and acidic residues" evidence="1">
    <location>
        <begin position="31"/>
        <end position="49"/>
    </location>
</feature>
<protein>
    <recommendedName>
        <fullName evidence="4">Chitin-binding type-1 domain-containing protein</fullName>
    </recommendedName>
</protein>
<dbReference type="AlphaFoldDB" id="U9V3Z3"/>
<reference evidence="3" key="1">
    <citation type="submission" date="2013-07" db="EMBL/GenBank/DDBJ databases">
        <title>The genome of an arbuscular mycorrhizal fungus provides insights into the evolution of the oldest plant symbiosis.</title>
        <authorList>
            <consortium name="DOE Joint Genome Institute"/>
            <person name="Tisserant E."/>
            <person name="Malbreil M."/>
            <person name="Kuo A."/>
            <person name="Kohler A."/>
            <person name="Symeonidi A."/>
            <person name="Balestrini R."/>
            <person name="Charron P."/>
            <person name="Duensing N."/>
            <person name="Frei-dit-Frey N."/>
            <person name="Gianinazzi-Pearson V."/>
            <person name="Gilbert B."/>
            <person name="Handa Y."/>
            <person name="Hijri M."/>
            <person name="Kaul R."/>
            <person name="Kawaguchi M."/>
            <person name="Krajinski F."/>
            <person name="Lammers P."/>
            <person name="Lapierre D."/>
            <person name="Masclaux F.G."/>
            <person name="Murat C."/>
            <person name="Morin E."/>
            <person name="Ndikumana S."/>
            <person name="Pagni M."/>
            <person name="Petitpierre D."/>
            <person name="Requena N."/>
            <person name="Rosikiewicz P."/>
            <person name="Riley R."/>
            <person name="Saito K."/>
            <person name="San Clemente H."/>
            <person name="Shapiro H."/>
            <person name="van Tuinen D."/>
            <person name="Becard G."/>
            <person name="Bonfante P."/>
            <person name="Paszkowski U."/>
            <person name="Shachar-Hill Y."/>
            <person name="Young J.P."/>
            <person name="Sanders I.R."/>
            <person name="Henrissat B."/>
            <person name="Rensing S.A."/>
            <person name="Grigoriev I.V."/>
            <person name="Corradi N."/>
            <person name="Roux C."/>
            <person name="Martin F."/>
        </authorList>
    </citation>
    <scope>NUCLEOTIDE SEQUENCE</scope>
    <source>
        <strain evidence="3">DAOM 197198</strain>
    </source>
</reference>
<feature type="chain" id="PRO_5004690786" description="Chitin-binding type-1 domain-containing protein" evidence="2">
    <location>
        <begin position="22"/>
        <end position="131"/>
    </location>
</feature>
<dbReference type="HOGENOM" id="CLU_1928680_0_0_1"/>